<dbReference type="KEGG" id="mhaz:BHR79_02475"/>
<dbReference type="EMBL" id="RJJG01000001">
    <property type="protein sequence ID" value="RNI10660.1"/>
    <property type="molecule type" value="Genomic_DNA"/>
</dbReference>
<reference evidence="1 4" key="1">
    <citation type="submission" date="2016-10" db="EMBL/GenBank/DDBJ databases">
        <title>Methanohalophilus halophilus.</title>
        <authorList>
            <person name="L'haridon S."/>
        </authorList>
    </citation>
    <scope>NUCLEOTIDE SEQUENCE [LARGE SCALE GENOMIC DNA]</scope>
    <source>
        <strain evidence="1 4">Z-7982</strain>
    </source>
</reference>
<dbReference type="InterPro" id="IPR000771">
    <property type="entry name" value="FBA_II"/>
</dbReference>
<dbReference type="GO" id="GO:0016832">
    <property type="term" value="F:aldehyde-lyase activity"/>
    <property type="evidence" value="ECO:0007669"/>
    <property type="project" value="InterPro"/>
</dbReference>
<dbReference type="GO" id="GO:0008270">
    <property type="term" value="F:zinc ion binding"/>
    <property type="evidence" value="ECO:0007669"/>
    <property type="project" value="InterPro"/>
</dbReference>
<dbReference type="RefSeq" id="WP_072560854.1">
    <property type="nucleotide sequence ID" value="NZ_CP017921.1"/>
</dbReference>
<dbReference type="InterPro" id="IPR013785">
    <property type="entry name" value="Aldolase_TIM"/>
</dbReference>
<name>A0A1L3Q0U9_9EURY</name>
<dbReference type="EMBL" id="FNMU01000001">
    <property type="protein sequence ID" value="SDW09229.1"/>
    <property type="molecule type" value="Genomic_DNA"/>
</dbReference>
<proteinExistence type="predicted"/>
<evidence type="ECO:0000313" key="2">
    <source>
        <dbReference type="EMBL" id="RNI10660.1"/>
    </source>
</evidence>
<accession>A0A1L3Q0U9</accession>
<dbReference type="Gene3D" id="3.20.20.70">
    <property type="entry name" value="Aldolase class I"/>
    <property type="match status" value="1"/>
</dbReference>
<dbReference type="Pfam" id="PF01116">
    <property type="entry name" value="F_bP_aldolase"/>
    <property type="match status" value="1"/>
</dbReference>
<organism evidence="1 4">
    <name type="scientific">Methanohalophilus halophilus</name>
    <dbReference type="NCBI Taxonomy" id="2177"/>
    <lineage>
        <taxon>Archaea</taxon>
        <taxon>Methanobacteriati</taxon>
        <taxon>Methanobacteriota</taxon>
        <taxon>Stenosarchaea group</taxon>
        <taxon>Methanomicrobia</taxon>
        <taxon>Methanosarcinales</taxon>
        <taxon>Methanosarcinaceae</taxon>
        <taxon>Methanohalophilus</taxon>
    </lineage>
</organism>
<dbReference type="Proteomes" id="UP000198669">
    <property type="component" value="Unassembled WGS sequence"/>
</dbReference>
<dbReference type="GeneID" id="30582587"/>
<sequence>MSESKFEPLPSSYLFNSLLDKDTIILAANPRISLVMRGIMKAAKDADAPLMVELARSESDLDGGYSGMTPAEFSKRCKKTANEVGLDVWSLHADHIGIKKGTPEDIESTKELVSGQIDAGYTSFAIDASHLFNFQGGNLREELSQNIDATTEIAHHIQDKMGGRKYGLEVEVGEIGREDENGRVLTKPEEAVTFIKALNENNVYPHVIAIANGSAHGNTYDTNGNLIQQVSVDIEQTIAVADALKENGFSVRIAQHGITGTPRELIYEHFPHGDILKGNVATFFQNIVWEVFRIYEPELFSDIRKWTIENFRSKAPEKSDNEIFGKFSKYAVRQFFDRIDAVGENTRRAIDAKVYAETLMFLGAFKAEGTAQQVRDYIKSL</sequence>
<reference evidence="3 5" key="2">
    <citation type="submission" date="2016-10" db="EMBL/GenBank/DDBJ databases">
        <authorList>
            <person name="de Groot N.N."/>
        </authorList>
    </citation>
    <scope>NUCLEOTIDE SEQUENCE [LARGE SCALE GENOMIC DNA]</scope>
    <source>
        <strain evidence="3 5">Z-7982</strain>
    </source>
</reference>
<dbReference type="Proteomes" id="UP000267921">
    <property type="component" value="Unassembled WGS sequence"/>
</dbReference>
<dbReference type="GO" id="GO:0005975">
    <property type="term" value="P:carbohydrate metabolic process"/>
    <property type="evidence" value="ECO:0007669"/>
    <property type="project" value="InterPro"/>
</dbReference>
<evidence type="ECO:0000313" key="1">
    <source>
        <dbReference type="EMBL" id="APH38463.1"/>
    </source>
</evidence>
<dbReference type="AlphaFoldDB" id="A0A1L3Q0U9"/>
<evidence type="ECO:0000313" key="5">
    <source>
        <dbReference type="Proteomes" id="UP000198669"/>
    </source>
</evidence>
<evidence type="ECO:0000313" key="3">
    <source>
        <dbReference type="EMBL" id="SDW09229.1"/>
    </source>
</evidence>
<keyword evidence="4" id="KW-1185">Reference proteome</keyword>
<gene>
    <name evidence="1" type="ORF">BHR79_02475</name>
    <name evidence="2" type="ORF">EFE40_00310</name>
    <name evidence="3" type="ORF">SAMN04515625_0321</name>
</gene>
<reference evidence="2 6" key="3">
    <citation type="submission" date="2018-10" db="EMBL/GenBank/DDBJ databases">
        <title>Cultivation of a novel Methanohalophilus strain from Kebrit Deep of the Red Sea and a genomic comparison of members of the genus Methanohalophilus.</title>
        <authorList>
            <person name="Guan Y."/>
            <person name="Ngugi D.K."/>
            <person name="Stingl U."/>
        </authorList>
    </citation>
    <scope>NUCLEOTIDE SEQUENCE [LARGE SCALE GENOMIC DNA]</scope>
    <source>
        <strain evidence="2 6">DSM 3094</strain>
    </source>
</reference>
<evidence type="ECO:0000313" key="6">
    <source>
        <dbReference type="Proteomes" id="UP000267921"/>
    </source>
</evidence>
<evidence type="ECO:0000313" key="4">
    <source>
        <dbReference type="Proteomes" id="UP000186879"/>
    </source>
</evidence>
<dbReference type="SUPFAM" id="SSF51569">
    <property type="entry name" value="Aldolase"/>
    <property type="match status" value="1"/>
</dbReference>
<protein>
    <submittedName>
        <fullName evidence="1 2">Fructose-bisphosphate aldolase</fullName>
    </submittedName>
</protein>
<dbReference type="OrthoDB" id="139523at2157"/>
<dbReference type="STRING" id="2177.BHR79_02475"/>
<dbReference type="EMBL" id="CP017921">
    <property type="protein sequence ID" value="APH38463.1"/>
    <property type="molecule type" value="Genomic_DNA"/>
</dbReference>
<dbReference type="Proteomes" id="UP000186879">
    <property type="component" value="Chromosome"/>
</dbReference>